<feature type="region of interest" description="Disordered" evidence="1">
    <location>
        <begin position="1"/>
        <end position="43"/>
    </location>
</feature>
<feature type="non-terminal residue" evidence="2">
    <location>
        <position position="181"/>
    </location>
</feature>
<feature type="region of interest" description="Disordered" evidence="1">
    <location>
        <begin position="55"/>
        <end position="77"/>
    </location>
</feature>
<dbReference type="EMBL" id="GL766893">
    <property type="protein sequence ID" value="EFZ14525.1"/>
    <property type="molecule type" value="Genomic_DNA"/>
</dbReference>
<accession>E9IY35</accession>
<dbReference type="HOGENOM" id="CLU_1492723_0_0_1"/>
<proteinExistence type="predicted"/>
<gene>
    <name evidence="2" type="ORF">SINV_14154</name>
</gene>
<organism>
    <name type="scientific">Solenopsis invicta</name>
    <name type="common">Red imported fire ant</name>
    <name type="synonym">Solenopsis wagneri</name>
    <dbReference type="NCBI Taxonomy" id="13686"/>
    <lineage>
        <taxon>Eukaryota</taxon>
        <taxon>Metazoa</taxon>
        <taxon>Ecdysozoa</taxon>
        <taxon>Arthropoda</taxon>
        <taxon>Hexapoda</taxon>
        <taxon>Insecta</taxon>
        <taxon>Pterygota</taxon>
        <taxon>Neoptera</taxon>
        <taxon>Endopterygota</taxon>
        <taxon>Hymenoptera</taxon>
        <taxon>Apocrita</taxon>
        <taxon>Aculeata</taxon>
        <taxon>Formicoidea</taxon>
        <taxon>Formicidae</taxon>
        <taxon>Myrmicinae</taxon>
        <taxon>Solenopsis</taxon>
    </lineage>
</organism>
<evidence type="ECO:0000256" key="1">
    <source>
        <dbReference type="SAM" id="MobiDB-lite"/>
    </source>
</evidence>
<evidence type="ECO:0000313" key="2">
    <source>
        <dbReference type="EMBL" id="EFZ14525.1"/>
    </source>
</evidence>
<sequence>VNKRSKKGDKGVREGVQSKRKHVERKRGTAGGREESCEIGDNRSVLSDMSRLSVYSKTSSRLSNNETVQHSNKRDRDNKLRIKNGAAGNIRNVGGKKGNRERRTYTARKGKVILIETGGEELKLELVTRKRDLQRQEEESKISELRYNRKYKEIGEMCAETNPNYGKRKGDVCSAKKTRIT</sequence>
<protein>
    <submittedName>
        <fullName evidence="2">Uncharacterized protein</fullName>
    </submittedName>
</protein>
<feature type="compositionally biased region" description="Basic and acidic residues" evidence="1">
    <location>
        <begin position="8"/>
        <end position="17"/>
    </location>
</feature>
<feature type="compositionally biased region" description="Polar residues" evidence="1">
    <location>
        <begin position="55"/>
        <end position="70"/>
    </location>
</feature>
<reference evidence="2" key="1">
    <citation type="journal article" date="2011" name="Proc. Natl. Acad. Sci. U.S.A.">
        <title>The genome of the fire ant Solenopsis invicta.</title>
        <authorList>
            <person name="Wurm Y."/>
            <person name="Wang J."/>
            <person name="Riba-Grognuz O."/>
            <person name="Corona M."/>
            <person name="Nygaard S."/>
            <person name="Hunt B.G."/>
            <person name="Ingram K.K."/>
            <person name="Falquet L."/>
            <person name="Nipitwattanaphon M."/>
            <person name="Gotzek D."/>
            <person name="Dijkstra M.B."/>
            <person name="Oettler J."/>
            <person name="Comtesse F."/>
            <person name="Shih C.J."/>
            <person name="Wu W.J."/>
            <person name="Yang C.C."/>
            <person name="Thomas J."/>
            <person name="Beaudoing E."/>
            <person name="Pradervand S."/>
            <person name="Flegel V."/>
            <person name="Cook E.D."/>
            <person name="Fabbretti R."/>
            <person name="Stockinger H."/>
            <person name="Long L."/>
            <person name="Farmerie W.G."/>
            <person name="Oakey J."/>
            <person name="Boomsma J.J."/>
            <person name="Pamilo P."/>
            <person name="Yi S.V."/>
            <person name="Heinze J."/>
            <person name="Goodisman M.A."/>
            <person name="Farinelli L."/>
            <person name="Harshman K."/>
            <person name="Hulo N."/>
            <person name="Cerutti L."/>
            <person name="Xenarios I."/>
            <person name="Shoemaker D."/>
            <person name="Keller L."/>
        </authorList>
    </citation>
    <scope>NUCLEOTIDE SEQUENCE [LARGE SCALE GENOMIC DNA]</scope>
</reference>
<dbReference type="AlphaFoldDB" id="E9IY35"/>
<feature type="non-terminal residue" evidence="2">
    <location>
        <position position="1"/>
    </location>
</feature>
<name>E9IY35_SOLIN</name>